<feature type="transmembrane region" description="Helical" evidence="1">
    <location>
        <begin position="81"/>
        <end position="101"/>
    </location>
</feature>
<comment type="caution">
    <text evidence="2">The sequence shown here is derived from an EMBL/GenBank/DDBJ whole genome shotgun (WGS) entry which is preliminary data.</text>
</comment>
<feature type="transmembrane region" description="Helical" evidence="1">
    <location>
        <begin position="47"/>
        <end position="69"/>
    </location>
</feature>
<feature type="non-terminal residue" evidence="2">
    <location>
        <position position="244"/>
    </location>
</feature>
<dbReference type="EMBL" id="PFGY01000106">
    <property type="protein sequence ID" value="PIW75984.1"/>
    <property type="molecule type" value="Genomic_DNA"/>
</dbReference>
<feature type="transmembrane region" description="Helical" evidence="1">
    <location>
        <begin position="176"/>
        <end position="199"/>
    </location>
</feature>
<protein>
    <recommendedName>
        <fullName evidence="4">Histidine kinase</fullName>
    </recommendedName>
</protein>
<evidence type="ECO:0008006" key="4">
    <source>
        <dbReference type="Google" id="ProtNLM"/>
    </source>
</evidence>
<name>A0A2M7IHJ8_9BACT</name>
<reference evidence="3" key="1">
    <citation type="submission" date="2017-09" db="EMBL/GenBank/DDBJ databases">
        <title>Depth-based differentiation of microbial function through sediment-hosted aquifers and enrichment of novel symbionts in the deep terrestrial subsurface.</title>
        <authorList>
            <person name="Probst A.J."/>
            <person name="Ladd B."/>
            <person name="Jarett J.K."/>
            <person name="Geller-Mcgrath D.E."/>
            <person name="Sieber C.M.K."/>
            <person name="Emerson J.B."/>
            <person name="Anantharaman K."/>
            <person name="Thomas B.C."/>
            <person name="Malmstrom R."/>
            <person name="Stieglmeier M."/>
            <person name="Klingl A."/>
            <person name="Woyke T."/>
            <person name="Ryan C.M."/>
            <person name="Banfield J.F."/>
        </authorList>
    </citation>
    <scope>NUCLEOTIDE SEQUENCE [LARGE SCALE GENOMIC DNA]</scope>
</reference>
<evidence type="ECO:0000256" key="1">
    <source>
        <dbReference type="SAM" id="Phobius"/>
    </source>
</evidence>
<gene>
    <name evidence="2" type="ORF">CO001_03815</name>
</gene>
<dbReference type="Proteomes" id="UP000229561">
    <property type="component" value="Unassembled WGS sequence"/>
</dbReference>
<keyword evidence="1" id="KW-1133">Transmembrane helix</keyword>
<sequence>MDIFEKQQTIEAIKTIVKARWFYASVVLLQGIILKLLFPSTPLPNDFLIPLIFVSVLVLNFGYWAYLRIKPENINSLTLKFIKFFQVSLDQLAIAAIIYFSGTANKQIIMMYIVTIMIASVLYKAKGVILWTFFAMLLYTGLVFLEYFGLLPELAPEAASQTAFKFLKGETNFTKMLLIGFNTYMIAVALYAVYLVNIFRNREKKLRGKTDEAIKKSELLTLQTQELSKTKDYLHEALTKSDAA</sequence>
<evidence type="ECO:0000313" key="2">
    <source>
        <dbReference type="EMBL" id="PIW75984.1"/>
    </source>
</evidence>
<dbReference type="AlphaFoldDB" id="A0A2M7IHJ8"/>
<feature type="transmembrane region" description="Helical" evidence="1">
    <location>
        <begin position="21"/>
        <end position="41"/>
    </location>
</feature>
<keyword evidence="1" id="KW-0472">Membrane</keyword>
<accession>A0A2M7IHJ8</accession>
<feature type="transmembrane region" description="Helical" evidence="1">
    <location>
        <begin position="107"/>
        <end position="123"/>
    </location>
</feature>
<organism evidence="2 3">
    <name type="scientific">Candidatus Portnoybacteria bacterium CG_4_8_14_3_um_filter_40_10</name>
    <dbReference type="NCBI Taxonomy" id="1974801"/>
    <lineage>
        <taxon>Bacteria</taxon>
        <taxon>Candidatus Portnoyibacteriota</taxon>
    </lineage>
</organism>
<keyword evidence="1" id="KW-0812">Transmembrane</keyword>
<feature type="transmembrane region" description="Helical" evidence="1">
    <location>
        <begin position="130"/>
        <end position="150"/>
    </location>
</feature>
<proteinExistence type="predicted"/>
<evidence type="ECO:0000313" key="3">
    <source>
        <dbReference type="Proteomes" id="UP000229561"/>
    </source>
</evidence>